<dbReference type="EMBL" id="DS231618">
    <property type="protein sequence ID" value="EDU47808.1"/>
    <property type="molecule type" value="Genomic_DNA"/>
</dbReference>
<feature type="signal peptide" evidence="1">
    <location>
        <begin position="1"/>
        <end position="20"/>
    </location>
</feature>
<dbReference type="OrthoDB" id="3792543at2759"/>
<accession>B2W5K1</accession>
<protein>
    <submittedName>
        <fullName evidence="2">Uncharacterized protein</fullName>
    </submittedName>
</protein>
<sequence>MHNALTALASVFFLVSSTNALYFPRFRLSSTKALHHDLTNKCTFTLWHKQLCTASRKTNYIQIFEIEDHANNLTINIAELQPAVSRNSYTKISASDVFAIKGLLDDKSLAIGASQFNDDEVLFQNDEILFSSASKNSEEAWCVTGEWDIESWGNGRWNAHSHAE</sequence>
<name>B2W5K1_PYRTR</name>
<dbReference type="InParanoid" id="B2W5K1"/>
<dbReference type="eggNOG" id="ENOG502RAVU">
    <property type="taxonomic scope" value="Eukaryota"/>
</dbReference>
<evidence type="ECO:0000313" key="2">
    <source>
        <dbReference type="EMBL" id="EDU47808.1"/>
    </source>
</evidence>
<gene>
    <name evidence="2" type="ORF">PTRG_04901</name>
</gene>
<dbReference type="Proteomes" id="UP000001471">
    <property type="component" value="Unassembled WGS sequence"/>
</dbReference>
<evidence type="ECO:0000313" key="3">
    <source>
        <dbReference type="Proteomes" id="UP000001471"/>
    </source>
</evidence>
<reference evidence="3" key="1">
    <citation type="journal article" date="2013" name="G3 (Bethesda)">
        <title>Comparative genomics of a plant-pathogenic fungus, Pyrenophora tritici-repentis, reveals transduplication and the impact of repeat elements on pathogenicity and population divergence.</title>
        <authorList>
            <person name="Manning V.A."/>
            <person name="Pandelova I."/>
            <person name="Dhillon B."/>
            <person name="Wilhelm L.J."/>
            <person name="Goodwin S.B."/>
            <person name="Berlin A.M."/>
            <person name="Figueroa M."/>
            <person name="Freitag M."/>
            <person name="Hane J.K."/>
            <person name="Henrissat B."/>
            <person name="Holman W.H."/>
            <person name="Kodira C.D."/>
            <person name="Martin J."/>
            <person name="Oliver R.P."/>
            <person name="Robbertse B."/>
            <person name="Schackwitz W."/>
            <person name="Schwartz D.C."/>
            <person name="Spatafora J.W."/>
            <person name="Turgeon B.G."/>
            <person name="Yandava C."/>
            <person name="Young S."/>
            <person name="Zhou S."/>
            <person name="Zeng Q."/>
            <person name="Grigoriev I.V."/>
            <person name="Ma L.-J."/>
            <person name="Ciuffetti L.M."/>
        </authorList>
    </citation>
    <scope>NUCLEOTIDE SEQUENCE [LARGE SCALE GENOMIC DNA]</scope>
    <source>
        <strain evidence="3">Pt-1C-BFP</strain>
    </source>
</reference>
<dbReference type="AlphaFoldDB" id="B2W5K1"/>
<keyword evidence="1" id="KW-0732">Signal</keyword>
<evidence type="ECO:0000256" key="1">
    <source>
        <dbReference type="SAM" id="SignalP"/>
    </source>
</evidence>
<proteinExistence type="predicted"/>
<feature type="chain" id="PRO_5002784703" evidence="1">
    <location>
        <begin position="21"/>
        <end position="164"/>
    </location>
</feature>
<organism evidence="2 3">
    <name type="scientific">Pyrenophora tritici-repentis (strain Pt-1C-BFP)</name>
    <name type="common">Wheat tan spot fungus</name>
    <name type="synonym">Drechslera tritici-repentis</name>
    <dbReference type="NCBI Taxonomy" id="426418"/>
    <lineage>
        <taxon>Eukaryota</taxon>
        <taxon>Fungi</taxon>
        <taxon>Dikarya</taxon>
        <taxon>Ascomycota</taxon>
        <taxon>Pezizomycotina</taxon>
        <taxon>Dothideomycetes</taxon>
        <taxon>Pleosporomycetidae</taxon>
        <taxon>Pleosporales</taxon>
        <taxon>Pleosporineae</taxon>
        <taxon>Pleosporaceae</taxon>
        <taxon>Pyrenophora</taxon>
    </lineage>
</organism>
<dbReference type="HOGENOM" id="CLU_1355275_0_0_1"/>